<sequence length="75" mass="8388">ELEGLETGKFKDDYKDDDKDEEEKVCDSGFGHLNGCLQKRLQAEWGRTDANVDIRSEFPTIAMASAIGCFDMLSP</sequence>
<organism evidence="2 3">
    <name type="scientific">Durusdinium trenchii</name>
    <dbReference type="NCBI Taxonomy" id="1381693"/>
    <lineage>
        <taxon>Eukaryota</taxon>
        <taxon>Sar</taxon>
        <taxon>Alveolata</taxon>
        <taxon>Dinophyceae</taxon>
        <taxon>Suessiales</taxon>
        <taxon>Symbiodiniaceae</taxon>
        <taxon>Durusdinium</taxon>
    </lineage>
</organism>
<comment type="caution">
    <text evidence="2">The sequence shown here is derived from an EMBL/GenBank/DDBJ whole genome shotgun (WGS) entry which is preliminary data.</text>
</comment>
<evidence type="ECO:0000313" key="2">
    <source>
        <dbReference type="EMBL" id="CAK9037757.1"/>
    </source>
</evidence>
<feature type="region of interest" description="Disordered" evidence="1">
    <location>
        <begin position="1"/>
        <end position="21"/>
    </location>
</feature>
<keyword evidence="3" id="KW-1185">Reference proteome</keyword>
<protein>
    <submittedName>
        <fullName evidence="2">Uncharacterized protein</fullName>
    </submittedName>
</protein>
<evidence type="ECO:0000313" key="3">
    <source>
        <dbReference type="Proteomes" id="UP001642464"/>
    </source>
</evidence>
<feature type="non-terminal residue" evidence="2">
    <location>
        <position position="1"/>
    </location>
</feature>
<proteinExistence type="predicted"/>
<name>A0ABP0LG82_9DINO</name>
<evidence type="ECO:0000256" key="1">
    <source>
        <dbReference type="SAM" id="MobiDB-lite"/>
    </source>
</evidence>
<dbReference type="Proteomes" id="UP001642464">
    <property type="component" value="Unassembled WGS sequence"/>
</dbReference>
<feature type="non-terminal residue" evidence="2">
    <location>
        <position position="75"/>
    </location>
</feature>
<accession>A0ABP0LG82</accession>
<dbReference type="EMBL" id="CAXAMM010015980">
    <property type="protein sequence ID" value="CAK9037757.1"/>
    <property type="molecule type" value="Genomic_DNA"/>
</dbReference>
<gene>
    <name evidence="2" type="ORF">SCF082_LOCUS22301</name>
</gene>
<reference evidence="2 3" key="1">
    <citation type="submission" date="2024-02" db="EMBL/GenBank/DDBJ databases">
        <authorList>
            <person name="Chen Y."/>
            <person name="Shah S."/>
            <person name="Dougan E. K."/>
            <person name="Thang M."/>
            <person name="Chan C."/>
        </authorList>
    </citation>
    <scope>NUCLEOTIDE SEQUENCE [LARGE SCALE GENOMIC DNA]</scope>
</reference>
<feature type="compositionally biased region" description="Basic and acidic residues" evidence="1">
    <location>
        <begin position="1"/>
        <end position="17"/>
    </location>
</feature>